<dbReference type="AlphaFoldDB" id="A0A939G954"/>
<evidence type="ECO:0008006" key="4">
    <source>
        <dbReference type="Google" id="ProtNLM"/>
    </source>
</evidence>
<keyword evidence="1" id="KW-0732">Signal</keyword>
<accession>A0A939G954</accession>
<proteinExistence type="predicted"/>
<gene>
    <name evidence="2" type="ORF">J2I48_19855</name>
</gene>
<dbReference type="EMBL" id="JAFMYU010000018">
    <property type="protein sequence ID" value="MBO0933275.1"/>
    <property type="molecule type" value="Genomic_DNA"/>
</dbReference>
<sequence>MKQLFLKSALVGCLLAFCGQLMAQSARSIIKYAPVSNVGYEHVLNEKRSIYGGLSYYSFGGGDIGVSALGLKAEYRFYGLANNGKEAPEGLWVAPTLLFWNISASDGYDKGSVFVTQLGGIAGYQWLFNQKISLEPALGVAFTAVGSGGGDSLLEAGVLPLFALRVGYVLK</sequence>
<keyword evidence="3" id="KW-1185">Reference proteome</keyword>
<comment type="caution">
    <text evidence="2">The sequence shown here is derived from an EMBL/GenBank/DDBJ whole genome shotgun (WGS) entry which is preliminary data.</text>
</comment>
<evidence type="ECO:0000256" key="1">
    <source>
        <dbReference type="SAM" id="SignalP"/>
    </source>
</evidence>
<evidence type="ECO:0000313" key="3">
    <source>
        <dbReference type="Proteomes" id="UP000664795"/>
    </source>
</evidence>
<name>A0A939G954_9BACT</name>
<organism evidence="2 3">
    <name type="scientific">Fibrella aquatilis</name>
    <dbReference type="NCBI Taxonomy" id="2817059"/>
    <lineage>
        <taxon>Bacteria</taxon>
        <taxon>Pseudomonadati</taxon>
        <taxon>Bacteroidota</taxon>
        <taxon>Cytophagia</taxon>
        <taxon>Cytophagales</taxon>
        <taxon>Spirosomataceae</taxon>
        <taxon>Fibrella</taxon>
    </lineage>
</organism>
<dbReference type="RefSeq" id="WP_207337233.1">
    <property type="nucleotide sequence ID" value="NZ_JAFMYU010000018.1"/>
</dbReference>
<protein>
    <recommendedName>
        <fullName evidence="4">DUF3575 domain-containing protein</fullName>
    </recommendedName>
</protein>
<feature type="chain" id="PRO_5038094716" description="DUF3575 domain-containing protein" evidence="1">
    <location>
        <begin position="24"/>
        <end position="171"/>
    </location>
</feature>
<feature type="signal peptide" evidence="1">
    <location>
        <begin position="1"/>
        <end position="23"/>
    </location>
</feature>
<dbReference type="Proteomes" id="UP000664795">
    <property type="component" value="Unassembled WGS sequence"/>
</dbReference>
<evidence type="ECO:0000313" key="2">
    <source>
        <dbReference type="EMBL" id="MBO0933275.1"/>
    </source>
</evidence>
<reference evidence="2 3" key="1">
    <citation type="submission" date="2021-03" db="EMBL/GenBank/DDBJ databases">
        <title>Fibrella sp. HMF5036 genome sequencing and assembly.</title>
        <authorList>
            <person name="Kang H."/>
            <person name="Kim H."/>
            <person name="Bae S."/>
            <person name="Joh K."/>
        </authorList>
    </citation>
    <scope>NUCLEOTIDE SEQUENCE [LARGE SCALE GENOMIC DNA]</scope>
    <source>
        <strain evidence="2 3">HMF5036</strain>
    </source>
</reference>